<evidence type="ECO:0000256" key="1">
    <source>
        <dbReference type="SAM" id="MobiDB-lite"/>
    </source>
</evidence>
<organism evidence="2 3">
    <name type="scientific">Sphingobium indicum BiD32</name>
    <dbReference type="NCBI Taxonomy" id="1301087"/>
    <lineage>
        <taxon>Bacteria</taxon>
        <taxon>Pseudomonadati</taxon>
        <taxon>Pseudomonadota</taxon>
        <taxon>Alphaproteobacteria</taxon>
        <taxon>Sphingomonadales</taxon>
        <taxon>Sphingomonadaceae</taxon>
        <taxon>Sphingobium</taxon>
    </lineage>
</organism>
<accession>N1MLT5</accession>
<gene>
    <name evidence="2" type="ORF">EBBID32_9140</name>
</gene>
<dbReference type="AlphaFoldDB" id="N1MLT5"/>
<evidence type="ECO:0000313" key="3">
    <source>
        <dbReference type="Proteomes" id="UP000013201"/>
    </source>
</evidence>
<reference evidence="3" key="2">
    <citation type="submission" date="2013-04" db="EMBL/GenBank/DDBJ databases">
        <title>Bisphenol A degrading Sphingobium sp. strain BiD32.</title>
        <authorList>
            <person name="Nielsen J.L."/>
            <person name="Zhou N.A."/>
            <person name="Kjeldal H."/>
        </authorList>
    </citation>
    <scope>NUCLEOTIDE SEQUENCE [LARGE SCALE GENOMIC DNA]</scope>
    <source>
        <strain evidence="3">BiD32</strain>
    </source>
</reference>
<dbReference type="RefSeq" id="WP_006951452.1">
    <property type="nucleotide sequence ID" value="NZ_CAVK010000043.1"/>
</dbReference>
<keyword evidence="3" id="KW-1185">Reference proteome</keyword>
<sequence length="155" mass="16396">MMLALVAGCGDSSPEVAQADPSPAAQPVAIAPAPAPVAPQPLPQPVVSPPPKAGPIVTVRAQPAPYFPLDLPPSDVAATAAPFPREVTQFMVARDGCDHFRGEEPYDAERRAYIAENVAELCHGSDATLAMLRRRYASDPSVTAALHSYEDRIEE</sequence>
<reference evidence="2 3" key="1">
    <citation type="submission" date="2013-03" db="EMBL/GenBank/DDBJ databases">
        <authorList>
            <person name="Le V."/>
        </authorList>
    </citation>
    <scope>NUCLEOTIDE SEQUENCE [LARGE SCALE GENOMIC DNA]</scope>
    <source>
        <strain evidence="2 3">BiD32</strain>
    </source>
</reference>
<protein>
    <submittedName>
        <fullName evidence="2">Uncharacterized protein</fullName>
    </submittedName>
</protein>
<comment type="caution">
    <text evidence="2">The sequence shown here is derived from an EMBL/GenBank/DDBJ whole genome shotgun (WGS) entry which is preliminary data.</text>
</comment>
<feature type="region of interest" description="Disordered" evidence="1">
    <location>
        <begin position="1"/>
        <end position="49"/>
    </location>
</feature>
<evidence type="ECO:0000313" key="2">
    <source>
        <dbReference type="EMBL" id="CCW16577.1"/>
    </source>
</evidence>
<feature type="compositionally biased region" description="Pro residues" evidence="1">
    <location>
        <begin position="33"/>
        <end position="49"/>
    </location>
</feature>
<proteinExistence type="predicted"/>
<dbReference type="OrthoDB" id="8595802at2"/>
<dbReference type="Proteomes" id="UP000013201">
    <property type="component" value="Unassembled WGS sequence"/>
</dbReference>
<name>N1MLT5_9SPHN</name>
<feature type="compositionally biased region" description="Low complexity" evidence="1">
    <location>
        <begin position="21"/>
        <end position="32"/>
    </location>
</feature>
<dbReference type="EMBL" id="CAVK010000043">
    <property type="protein sequence ID" value="CCW16577.1"/>
    <property type="molecule type" value="Genomic_DNA"/>
</dbReference>